<geneLocation type="plasmid" evidence="2">
    <name>RCFBPv3_mp</name>
</geneLocation>
<evidence type="ECO:0000259" key="1">
    <source>
        <dbReference type="Pfam" id="PF01609"/>
    </source>
</evidence>
<dbReference type="Pfam" id="PF01609">
    <property type="entry name" value="DDE_Tnp_1"/>
    <property type="match status" value="1"/>
</dbReference>
<dbReference type="PATRIC" id="fig|859656.5.peg.4749"/>
<sequence length="163" mass="17562">MTKLAEKVTVANSARKAVLGPRAASIRAVGSSQNRTQLHRSRATSAKHHLLTDAQCIPPSLILTGANGNDVTQLLPLIEAIPPIRGKCGRPLSRPSIVQSDCGYDHSKYRKPLHAVGIATEIARWGQPRGSGLGKPRCCRTNDRLVAQPQATASSLRETRHHS</sequence>
<evidence type="ECO:0000313" key="2">
    <source>
        <dbReference type="EMBL" id="CBJ54389.1"/>
    </source>
</evidence>
<dbReference type="GO" id="GO:0003677">
    <property type="term" value="F:DNA binding"/>
    <property type="evidence" value="ECO:0007669"/>
    <property type="project" value="InterPro"/>
</dbReference>
<reference evidence="2" key="1">
    <citation type="journal article" date="2010" name="BMC Genomics">
        <title>Genomes of three tomato pathogens within the Ralstonia solanacearum species complex reveal significant evolutionary divergence.</title>
        <authorList>
            <person name="Remenant B."/>
            <person name="Coupat-Goutaland B."/>
            <person name="Guidot A."/>
            <person name="Cellier G."/>
            <person name="Wicker E."/>
            <person name="Allen C."/>
            <person name="Fegan M."/>
            <person name="Pruvost O."/>
            <person name="Elbaz M."/>
            <person name="Calteau A."/>
            <person name="Salvignol G."/>
            <person name="Mornico D."/>
            <person name="Mangenot S."/>
            <person name="Barbe V."/>
            <person name="Medigue C."/>
            <person name="Prior P."/>
        </authorList>
    </citation>
    <scope>NUCLEOTIDE SEQUENCE [LARGE SCALE GENOMIC DNA]</scope>
    <source>
        <strain evidence="2">CFBP2957</strain>
        <plasmid evidence="2">RCFBPv3_mp</plasmid>
    </source>
</reference>
<keyword evidence="2" id="KW-0614">Plasmid</keyword>
<gene>
    <name evidence="2" type="ORF">RCFBP_mp30306</name>
</gene>
<organism evidence="2">
    <name type="scientific">Ralstonia solanacearum CFBP2957</name>
    <dbReference type="NCBI Taxonomy" id="859656"/>
    <lineage>
        <taxon>Bacteria</taxon>
        <taxon>Pseudomonadati</taxon>
        <taxon>Pseudomonadota</taxon>
        <taxon>Betaproteobacteria</taxon>
        <taxon>Burkholderiales</taxon>
        <taxon>Burkholderiaceae</taxon>
        <taxon>Ralstonia</taxon>
        <taxon>Ralstonia solanacearum species complex</taxon>
    </lineage>
</organism>
<dbReference type="GO" id="GO:0006313">
    <property type="term" value="P:DNA transposition"/>
    <property type="evidence" value="ECO:0007669"/>
    <property type="project" value="InterPro"/>
</dbReference>
<protein>
    <submittedName>
        <fullName evidence="2">Putative transposase</fullName>
    </submittedName>
</protein>
<proteinExistence type="predicted"/>
<dbReference type="EMBL" id="FP885907">
    <property type="protein sequence ID" value="CBJ54389.1"/>
    <property type="molecule type" value="Genomic_DNA"/>
</dbReference>
<feature type="domain" description="Transposase IS4-like" evidence="1">
    <location>
        <begin position="39"/>
        <end position="118"/>
    </location>
</feature>
<accession>D8P653</accession>
<dbReference type="InterPro" id="IPR002559">
    <property type="entry name" value="Transposase_11"/>
</dbReference>
<name>D8P653_RALSL</name>
<dbReference type="GO" id="GO:0004803">
    <property type="term" value="F:transposase activity"/>
    <property type="evidence" value="ECO:0007669"/>
    <property type="project" value="InterPro"/>
</dbReference>
<dbReference type="AlphaFoldDB" id="D8P653"/>
<reference evidence="2" key="2">
    <citation type="submission" date="2010-02" db="EMBL/GenBank/DDBJ databases">
        <authorList>
            <person name="Genoscope - CEA"/>
        </authorList>
    </citation>
    <scope>NUCLEOTIDE SEQUENCE</scope>
    <source>
        <strain evidence="2">CFBP2957</strain>
        <plasmid evidence="2">RCFBPv3_mp</plasmid>
    </source>
</reference>